<dbReference type="PROSITE" id="PS51450">
    <property type="entry name" value="LRR"/>
    <property type="match status" value="8"/>
</dbReference>
<dbReference type="SMART" id="SM00365">
    <property type="entry name" value="LRR_SD22"/>
    <property type="match status" value="8"/>
</dbReference>
<dbReference type="InParanoid" id="L2GN18"/>
<evidence type="ECO:0000313" key="5">
    <source>
        <dbReference type="Proteomes" id="UP000011082"/>
    </source>
</evidence>
<accession>L2GN18</accession>
<dbReference type="InterPro" id="IPR050216">
    <property type="entry name" value="LRR_domain-containing"/>
</dbReference>
<feature type="non-terminal residue" evidence="4">
    <location>
        <position position="633"/>
    </location>
</feature>
<dbReference type="GeneID" id="19881337"/>
<evidence type="ECO:0000313" key="4">
    <source>
        <dbReference type="EMBL" id="ELA42221.1"/>
    </source>
</evidence>
<proteinExistence type="predicted"/>
<dbReference type="PRINTS" id="PR00019">
    <property type="entry name" value="LEURICHRPT"/>
</dbReference>
<dbReference type="STRING" id="993615.L2GN18"/>
<dbReference type="AlphaFoldDB" id="L2GN18"/>
<dbReference type="Pfam" id="PF00560">
    <property type="entry name" value="LRR_1"/>
    <property type="match status" value="2"/>
</dbReference>
<keyword evidence="2" id="KW-0677">Repeat</keyword>
<dbReference type="Proteomes" id="UP000011082">
    <property type="component" value="Unassembled WGS sequence"/>
</dbReference>
<dbReference type="InterPro" id="IPR003591">
    <property type="entry name" value="Leu-rich_rpt_typical-subtyp"/>
</dbReference>
<dbReference type="SMART" id="SM00369">
    <property type="entry name" value="LRR_TYP"/>
    <property type="match status" value="11"/>
</dbReference>
<name>L2GN18_VITCO</name>
<dbReference type="OrthoDB" id="2021138at2759"/>
<dbReference type="PANTHER" id="PTHR48051:SF45">
    <property type="entry name" value="LEUCINE-RICH REPEAT PROTEIN SHOC-2-LIKE"/>
    <property type="match status" value="1"/>
</dbReference>
<reference evidence="5" key="1">
    <citation type="submission" date="2011-05" db="EMBL/GenBank/DDBJ databases">
        <title>The genome sequence of Vittaforma corneae strain ATCC 50505.</title>
        <authorList>
            <consortium name="The Broad Institute Genome Sequencing Platform"/>
            <person name="Cuomo C."/>
            <person name="Didier E."/>
            <person name="Bowers L."/>
            <person name="Young S.K."/>
            <person name="Zeng Q."/>
            <person name="Gargeya S."/>
            <person name="Fitzgerald M."/>
            <person name="Haas B."/>
            <person name="Abouelleil A."/>
            <person name="Alvarado L."/>
            <person name="Arachchi H.M."/>
            <person name="Berlin A."/>
            <person name="Chapman S.B."/>
            <person name="Gearin G."/>
            <person name="Goldberg J."/>
            <person name="Griggs A."/>
            <person name="Gujja S."/>
            <person name="Hansen M."/>
            <person name="Heiman D."/>
            <person name="Howarth C."/>
            <person name="Larimer J."/>
            <person name="Lui A."/>
            <person name="MacDonald P.J.P."/>
            <person name="McCowen C."/>
            <person name="Montmayeur A."/>
            <person name="Murphy C."/>
            <person name="Neiman D."/>
            <person name="Pearson M."/>
            <person name="Priest M."/>
            <person name="Roberts A."/>
            <person name="Saif S."/>
            <person name="Shea T."/>
            <person name="Sisk P."/>
            <person name="Stolte C."/>
            <person name="Sykes S."/>
            <person name="Wortman J."/>
            <person name="Nusbaum C."/>
            <person name="Birren B."/>
        </authorList>
    </citation>
    <scope>NUCLEOTIDE SEQUENCE [LARGE SCALE GENOMIC DNA]</scope>
    <source>
        <strain evidence="5">ATCC 50505</strain>
    </source>
</reference>
<dbReference type="Pfam" id="PF23598">
    <property type="entry name" value="LRR_14"/>
    <property type="match status" value="2"/>
</dbReference>
<sequence>MNIVRMRKACKAIYNLVVLMGATLQSSDNGANPSEIYSFDEYPVDVTEISICRQGIRFIGSDVGRLVKLEKLDLSFNNLETLPPEIGELKNLQHLGLYGNRLRTLPSEVEELKNLQHLDLRYNEFESFPTVIRKLKNLERLILNGNKFGLFPIEIAELKKLQRLELHDNKLKLLPDEIGGMKELQTLYLGYNEFESFPTVIVKLKNLQHLFLGGNKLETLPVEIVKLKSLQKLNLLKNRFEIFPNVVGELENLKILNLSNNKLETLPDTIGELENLQELYLLKNRFEIFPNVVGELENLKILNLSNNKLKILPSEIGKLENLQHLLLINNKLETLPAAIGELQNLRELNLGGNKLETLPIEIEKLAGSLRLLNLRGNNISEVGDGERTVGWRELREIFGDRVVLSSDNVEYEEDEISVEDVYRELKSKPMHWNFEMLRTLRPPSVPEFKRSEEELVRLWNGSMFVREWDRLWPGVIETIEANRGVLVAVYGEDFSALLRTDVDGETRNRNFTEIVTKVAENKDSYTRERNISKLAGNDKSTFMDMWEKNSRMFIMGDNKRTMDELIHHIYNPDKEYRRWRMKKKHTGLAKNLLGSILSVLSKESDGDVVFSNINVICEGLGYCPDRQISEMMF</sequence>
<dbReference type="PANTHER" id="PTHR48051">
    <property type="match status" value="1"/>
</dbReference>
<protein>
    <recommendedName>
        <fullName evidence="3">Disease resistance R13L4/SHOC-2-like LRR domain-containing protein</fullName>
    </recommendedName>
</protein>
<evidence type="ECO:0000259" key="3">
    <source>
        <dbReference type="Pfam" id="PF23598"/>
    </source>
</evidence>
<dbReference type="FunFam" id="3.80.10.10:FF:001164">
    <property type="entry name" value="GH01279p"/>
    <property type="match status" value="1"/>
</dbReference>
<feature type="domain" description="Disease resistance R13L4/SHOC-2-like LRR" evidence="3">
    <location>
        <begin position="155"/>
        <end position="237"/>
    </location>
</feature>
<dbReference type="RefSeq" id="XP_007604072.1">
    <property type="nucleotide sequence ID" value="XM_007604010.1"/>
</dbReference>
<dbReference type="InterPro" id="IPR055414">
    <property type="entry name" value="LRR_R13L4/SHOC2-like"/>
</dbReference>
<dbReference type="Gene3D" id="3.80.10.10">
    <property type="entry name" value="Ribonuclease Inhibitor"/>
    <property type="match status" value="3"/>
</dbReference>
<dbReference type="SMART" id="SM00364">
    <property type="entry name" value="LRR_BAC"/>
    <property type="match status" value="10"/>
</dbReference>
<feature type="domain" description="Disease resistance R13L4/SHOC-2-like LRR" evidence="3">
    <location>
        <begin position="60"/>
        <end position="142"/>
    </location>
</feature>
<keyword evidence="1" id="KW-0433">Leucine-rich repeat</keyword>
<dbReference type="InterPro" id="IPR032675">
    <property type="entry name" value="LRR_dom_sf"/>
</dbReference>
<evidence type="ECO:0000256" key="1">
    <source>
        <dbReference type="ARBA" id="ARBA00022614"/>
    </source>
</evidence>
<dbReference type="GO" id="GO:0005737">
    <property type="term" value="C:cytoplasm"/>
    <property type="evidence" value="ECO:0007669"/>
    <property type="project" value="TreeGrafter"/>
</dbReference>
<dbReference type="EMBL" id="JH370133">
    <property type="protein sequence ID" value="ELA42221.1"/>
    <property type="molecule type" value="Genomic_DNA"/>
</dbReference>
<dbReference type="InterPro" id="IPR001611">
    <property type="entry name" value="Leu-rich_rpt"/>
</dbReference>
<dbReference type="SUPFAM" id="SSF52058">
    <property type="entry name" value="L domain-like"/>
    <property type="match status" value="1"/>
</dbReference>
<organism evidence="4 5">
    <name type="scientific">Vittaforma corneae (strain ATCC 50505)</name>
    <name type="common">Microsporidian parasite</name>
    <name type="synonym">Nosema corneum</name>
    <dbReference type="NCBI Taxonomy" id="993615"/>
    <lineage>
        <taxon>Eukaryota</taxon>
        <taxon>Fungi</taxon>
        <taxon>Fungi incertae sedis</taxon>
        <taxon>Microsporidia</taxon>
        <taxon>Nosematidae</taxon>
        <taxon>Vittaforma</taxon>
    </lineage>
</organism>
<gene>
    <name evidence="4" type="ORF">VICG_00620</name>
</gene>
<evidence type="ECO:0000256" key="2">
    <source>
        <dbReference type="ARBA" id="ARBA00022737"/>
    </source>
</evidence>
<dbReference type="Pfam" id="PF13855">
    <property type="entry name" value="LRR_8"/>
    <property type="match status" value="1"/>
</dbReference>
<dbReference type="VEuPathDB" id="MicrosporidiaDB:VICG_00620"/>
<dbReference type="HOGENOM" id="CLU_000288_18_15_1"/>
<keyword evidence="5" id="KW-1185">Reference proteome</keyword>